<protein>
    <recommendedName>
        <fullName evidence="4">HTH luxR-type domain-containing protein</fullName>
    </recommendedName>
</protein>
<evidence type="ECO:0000313" key="5">
    <source>
        <dbReference type="EMBL" id="SHI72795.1"/>
    </source>
</evidence>
<dbReference type="SUPFAM" id="SSF46894">
    <property type="entry name" value="C-terminal effector domain of the bipartite response regulators"/>
    <property type="match status" value="1"/>
</dbReference>
<proteinExistence type="predicted"/>
<dbReference type="InterPro" id="IPR011990">
    <property type="entry name" value="TPR-like_helical_dom_sf"/>
</dbReference>
<dbReference type="InterPro" id="IPR036388">
    <property type="entry name" value="WH-like_DNA-bd_sf"/>
</dbReference>
<dbReference type="EMBL" id="FQYY01000004">
    <property type="protein sequence ID" value="SHI72795.1"/>
    <property type="molecule type" value="Genomic_DNA"/>
</dbReference>
<keyword evidence="3" id="KW-0472">Membrane</keyword>
<evidence type="ECO:0000313" key="6">
    <source>
        <dbReference type="Proteomes" id="UP000184225"/>
    </source>
</evidence>
<dbReference type="InterPro" id="IPR019734">
    <property type="entry name" value="TPR_rpt"/>
</dbReference>
<dbReference type="InterPro" id="IPR000792">
    <property type="entry name" value="Tscrpt_reg_LuxR_C"/>
</dbReference>
<dbReference type="AlphaFoldDB" id="A0A1M6DHW4"/>
<dbReference type="SUPFAM" id="SSF48452">
    <property type="entry name" value="TPR-like"/>
    <property type="match status" value="1"/>
</dbReference>
<sequence>MLAMMKLKIFVTIVVFFLSLKSSFAQYKQMLNQPYQYRVEAIDEMYRNTINNSKIDSSYISMYCNEIKDYAFRNDNIELALEADLLKAYSFWFIYGKTQPDCIENFFSVIQKSKKHKVAHIEIRAQKVIATHYWQYKNYEKAFEWLLYLSKSLAKFSEQDFPNMAEYYNFIARCYYSFKDYNQALYYYCKSSELKKTKFNFSEVIEAQNTIGLCYQKLNQLKLAEQEFLKVINDSSQFKSDIWKGIATGNLGFNYYLQNKYHKAIPLFNKDIHNALQIGDFGLAAGSAIPLADIYLKQNKLQQSKQKIDKARFFIKITNQNDRLVNLYPIISKWYAANNEPAISSLYIDSTVNALNNYNGKYSALQLLKANQKVEAIDRELALEKLHTKSRLRIYTRNIIIIVISLLLLFSLLVYWFRGRYLVSQQKIKELKIEKSERELIQAKNQLHQLTSRVQNEQKIIESLQKELQTNSNQKLISKLKSKIIITNEDWSKYQNLFEEVYPNFLRILKNNYEQLTPSEVRCLCLEKLELSNNEMGLILGISANSIMVTKHRIRKKLKISNQKDLKLLIKSIG</sequence>
<dbReference type="PROSITE" id="PS50005">
    <property type="entry name" value="TPR"/>
    <property type="match status" value="1"/>
</dbReference>
<keyword evidence="3" id="KW-0812">Transmembrane</keyword>
<keyword evidence="1" id="KW-0802">TPR repeat</keyword>
<keyword evidence="2" id="KW-0175">Coiled coil</keyword>
<gene>
    <name evidence="5" type="ORF">SAMN04488096_1044</name>
</gene>
<dbReference type="GO" id="GO:0003677">
    <property type="term" value="F:DNA binding"/>
    <property type="evidence" value="ECO:0007669"/>
    <property type="project" value="InterPro"/>
</dbReference>
<evidence type="ECO:0000256" key="2">
    <source>
        <dbReference type="SAM" id="Coils"/>
    </source>
</evidence>
<dbReference type="GO" id="GO:0006355">
    <property type="term" value="P:regulation of DNA-templated transcription"/>
    <property type="evidence" value="ECO:0007669"/>
    <property type="project" value="InterPro"/>
</dbReference>
<evidence type="ECO:0000259" key="4">
    <source>
        <dbReference type="SMART" id="SM00421"/>
    </source>
</evidence>
<feature type="transmembrane region" description="Helical" evidence="3">
    <location>
        <begin position="399"/>
        <end position="417"/>
    </location>
</feature>
<evidence type="ECO:0000256" key="1">
    <source>
        <dbReference type="PROSITE-ProRule" id="PRU00339"/>
    </source>
</evidence>
<dbReference type="Gene3D" id="1.25.40.10">
    <property type="entry name" value="Tetratricopeptide repeat domain"/>
    <property type="match status" value="1"/>
</dbReference>
<keyword evidence="6" id="KW-1185">Reference proteome</keyword>
<dbReference type="SMART" id="SM00028">
    <property type="entry name" value="TPR"/>
    <property type="match status" value="3"/>
</dbReference>
<keyword evidence="3" id="KW-1133">Transmembrane helix</keyword>
<reference evidence="5 6" key="1">
    <citation type="submission" date="2016-11" db="EMBL/GenBank/DDBJ databases">
        <authorList>
            <person name="Jaros S."/>
            <person name="Januszkiewicz K."/>
            <person name="Wedrychowicz H."/>
        </authorList>
    </citation>
    <scope>NUCLEOTIDE SEQUENCE [LARGE SCALE GENOMIC DNA]</scope>
    <source>
        <strain evidence="5 6">DSM 21425</strain>
    </source>
</reference>
<organism evidence="5 6">
    <name type="scientific">Mesonia phycicola</name>
    <dbReference type="NCBI Taxonomy" id="579105"/>
    <lineage>
        <taxon>Bacteria</taxon>
        <taxon>Pseudomonadati</taxon>
        <taxon>Bacteroidota</taxon>
        <taxon>Flavobacteriia</taxon>
        <taxon>Flavobacteriales</taxon>
        <taxon>Flavobacteriaceae</taxon>
        <taxon>Mesonia</taxon>
    </lineage>
</organism>
<accession>A0A1M6DHW4</accession>
<name>A0A1M6DHW4_9FLAO</name>
<feature type="coiled-coil region" evidence="2">
    <location>
        <begin position="426"/>
        <end position="474"/>
    </location>
</feature>
<dbReference type="InterPro" id="IPR016032">
    <property type="entry name" value="Sig_transdc_resp-reg_C-effctor"/>
</dbReference>
<dbReference type="STRING" id="579105.SAMN04488096_1044"/>
<dbReference type="Gene3D" id="1.10.10.10">
    <property type="entry name" value="Winged helix-like DNA-binding domain superfamily/Winged helix DNA-binding domain"/>
    <property type="match status" value="1"/>
</dbReference>
<evidence type="ECO:0000256" key="3">
    <source>
        <dbReference type="SAM" id="Phobius"/>
    </source>
</evidence>
<dbReference type="SMART" id="SM00421">
    <property type="entry name" value="HTH_LUXR"/>
    <property type="match status" value="1"/>
</dbReference>
<dbReference type="Proteomes" id="UP000184225">
    <property type="component" value="Unassembled WGS sequence"/>
</dbReference>
<feature type="domain" description="HTH luxR-type" evidence="4">
    <location>
        <begin position="513"/>
        <end position="570"/>
    </location>
</feature>
<feature type="repeat" description="TPR" evidence="1">
    <location>
        <begin position="165"/>
        <end position="198"/>
    </location>
</feature>